<keyword evidence="6" id="KW-0333">Golgi apparatus</keyword>
<keyword evidence="7" id="KW-0472">Membrane</keyword>
<evidence type="ECO:0000313" key="11">
    <source>
        <dbReference type="EMBL" id="CDW43945.1"/>
    </source>
</evidence>
<evidence type="ECO:0000256" key="4">
    <source>
        <dbReference type="ARBA" id="ARBA00014103"/>
    </source>
</evidence>
<evidence type="ECO:0000256" key="8">
    <source>
        <dbReference type="SAM" id="MobiDB-lite"/>
    </source>
</evidence>
<evidence type="ECO:0000256" key="3">
    <source>
        <dbReference type="ARBA" id="ARBA00008628"/>
    </source>
</evidence>
<dbReference type="InterPro" id="IPR039766">
    <property type="entry name" value="Vps53"/>
</dbReference>
<accession>A0A0K2V0V8</accession>
<evidence type="ECO:0000256" key="7">
    <source>
        <dbReference type="ARBA" id="ARBA00023136"/>
    </source>
</evidence>
<dbReference type="AlphaFoldDB" id="A0A0K2V0V8"/>
<evidence type="ECO:0000256" key="1">
    <source>
        <dbReference type="ARBA" id="ARBA00004150"/>
    </source>
</evidence>
<proteinExistence type="inferred from homology"/>
<name>A0A0K2V0V8_LEPSM</name>
<feature type="region of interest" description="Disordered" evidence="8">
    <location>
        <begin position="397"/>
        <end position="421"/>
    </location>
</feature>
<feature type="compositionally biased region" description="Polar residues" evidence="8">
    <location>
        <begin position="1"/>
        <end position="11"/>
    </location>
</feature>
<comment type="similarity">
    <text evidence="3">Belongs to the VPS53 family.</text>
</comment>
<dbReference type="Gene3D" id="1.10.357.110">
    <property type="entry name" value="Vacuolar protein sorting-associated protein 53, C-terminus"/>
    <property type="match status" value="1"/>
</dbReference>
<evidence type="ECO:0000259" key="9">
    <source>
        <dbReference type="Pfam" id="PF04100"/>
    </source>
</evidence>
<reference evidence="11" key="1">
    <citation type="submission" date="2014-05" db="EMBL/GenBank/DDBJ databases">
        <authorList>
            <person name="Chronopoulou M."/>
        </authorList>
    </citation>
    <scope>NUCLEOTIDE SEQUENCE</scope>
    <source>
        <tissue evidence="11">Whole organism</tissue>
    </source>
</reference>
<evidence type="ECO:0000259" key="10">
    <source>
        <dbReference type="Pfam" id="PF16854"/>
    </source>
</evidence>
<organism evidence="11">
    <name type="scientific">Lepeophtheirus salmonis</name>
    <name type="common">Salmon louse</name>
    <name type="synonym">Caligus salmonis</name>
    <dbReference type="NCBI Taxonomy" id="72036"/>
    <lineage>
        <taxon>Eukaryota</taxon>
        <taxon>Metazoa</taxon>
        <taxon>Ecdysozoa</taxon>
        <taxon>Arthropoda</taxon>
        <taxon>Crustacea</taxon>
        <taxon>Multicrustacea</taxon>
        <taxon>Hexanauplia</taxon>
        <taxon>Copepoda</taxon>
        <taxon>Siphonostomatoida</taxon>
        <taxon>Caligidae</taxon>
        <taxon>Lepeophtheirus</taxon>
    </lineage>
</organism>
<keyword evidence="5" id="KW-0967">Endosome</keyword>
<evidence type="ECO:0000256" key="6">
    <source>
        <dbReference type="ARBA" id="ARBA00023034"/>
    </source>
</evidence>
<dbReference type="InterPro" id="IPR007234">
    <property type="entry name" value="Vps53_N"/>
</dbReference>
<dbReference type="Pfam" id="PF16854">
    <property type="entry name" value="VPS53_C"/>
    <property type="match status" value="1"/>
</dbReference>
<dbReference type="InterPro" id="IPR038260">
    <property type="entry name" value="Vps53_C_sf"/>
</dbReference>
<dbReference type="PANTHER" id="PTHR12820:SF0">
    <property type="entry name" value="VACUOLAR PROTEIN SORTING-ASSOCIATED PROTEIN 53 HOMOLOG"/>
    <property type="match status" value="1"/>
</dbReference>
<feature type="domain" description="Vps53 N-terminal" evidence="9">
    <location>
        <begin position="67"/>
        <end position="478"/>
    </location>
</feature>
<feature type="region of interest" description="Disordered" evidence="8">
    <location>
        <begin position="1"/>
        <end position="27"/>
    </location>
</feature>
<dbReference type="InterPro" id="IPR031745">
    <property type="entry name" value="Vps53_C"/>
</dbReference>
<evidence type="ECO:0000256" key="2">
    <source>
        <dbReference type="ARBA" id="ARBA00004481"/>
    </source>
</evidence>
<evidence type="ECO:0000256" key="5">
    <source>
        <dbReference type="ARBA" id="ARBA00022753"/>
    </source>
</evidence>
<protein>
    <recommendedName>
        <fullName evidence="4">Vacuolar protein sorting-associated protein 53 homolog</fullName>
    </recommendedName>
</protein>
<dbReference type="GO" id="GO:0042147">
    <property type="term" value="P:retrograde transport, endosome to Golgi"/>
    <property type="evidence" value="ECO:0007669"/>
    <property type="project" value="InterPro"/>
</dbReference>
<feature type="non-terminal residue" evidence="11">
    <location>
        <position position="1"/>
    </location>
</feature>
<dbReference type="GO" id="GO:0010008">
    <property type="term" value="C:endosome membrane"/>
    <property type="evidence" value="ECO:0007669"/>
    <property type="project" value="UniProtKB-SubCell"/>
</dbReference>
<dbReference type="OrthoDB" id="10261632at2759"/>
<sequence>HCQNIISVNNQMEEESGEKGDGPGLDSSSIWDTLGLDSLGDSVIRYPPEVEEAIAKVLPSDDPLDSPDFNDVDYINSIFPTEQSLTNLDDVISDMTDKITLIDEDIRRIVRGTSAKGPTQTLEEARDSVLSLFSKIKDIQAKAAESEATVREITQDIRQLDVAKKNLTSAITTLNHLHMLVGGVNQLEDLKKSRKYGEAALLIQGLTQVALHFEPYLSVPEIKDLTQHVKKIKVEFGEQITQDFHNALSSENAKNFAPTRQLSEGCEVISVLEPHVKYNLIKWLLKVNLAEYIIIFKDEEAAWMDRIDERYNWIKSSLIEFEERIGAMFPSDWEMSERIAVEFCDITRKDLEKIMFRRKLEIDTKLLLHAIQRTTNFESLISRRFTGATITQYKEQRQRELEAEGNNPFEEEEPIKDENNPFYEASPSTKKIKDNLNVSLASPFEGLISSCFEPYLNIYIESQDRNLADLIERASEEQRQRGSANLAAEGSAVLNSCGDLFMFYKKCMKQCTQLSTGEPMIELATLFKKYLREYATKVLIANLPSVKRDESSGTKLPNIKDFSSPVGFLQNFQSFLATKEGDSLLRLTSDDKVLVCTFLITSEYCLETTQQLEGKLKDIVDKEFVNKINLGQEIDVFQSVVTSCICTLVQDMESSVGPFINSMIKVNWSGIEAVGDQSHYVSHISNVINETVPIIRNNLTSSKKYFTQFCVKFVNGFIPNFLMVLYKCKPLGTVGTEQLLLDTHSIKTALLNLPCAGISDPGSLKAPSAYTKIVVKGMTRAEMTLKVIMSHSEPMADFVQQFMKLIPEADVGDFMKVLDMKGVKKVEQIPYIDLFKTTAPTHLTLEKTPGESSNTGGEESRIKKLEKLMKYKF</sequence>
<dbReference type="PANTHER" id="PTHR12820">
    <property type="entry name" value="VACUOLAR SORTING PROTEIN 53"/>
    <property type="match status" value="1"/>
</dbReference>
<dbReference type="GO" id="GO:0005829">
    <property type="term" value="C:cytosol"/>
    <property type="evidence" value="ECO:0007669"/>
    <property type="project" value="GOC"/>
</dbReference>
<comment type="subcellular location">
    <subcellularLocation>
        <location evidence="2">Endosome membrane</location>
        <topology evidence="2">Peripheral membrane protein</topology>
    </subcellularLocation>
    <subcellularLocation>
        <location evidence="1">Golgi apparatus</location>
        <location evidence="1">trans-Golgi network membrane</location>
        <topology evidence="1">Peripheral membrane protein</topology>
    </subcellularLocation>
</comment>
<dbReference type="Pfam" id="PF04100">
    <property type="entry name" value="Vps53_N"/>
    <property type="match status" value="1"/>
</dbReference>
<dbReference type="GO" id="GO:0000938">
    <property type="term" value="C:GARP complex"/>
    <property type="evidence" value="ECO:0007669"/>
    <property type="project" value="InterPro"/>
</dbReference>
<feature type="domain" description="Vps53 C-terminal" evidence="10">
    <location>
        <begin position="737"/>
        <end position="823"/>
    </location>
</feature>
<dbReference type="EMBL" id="HACA01026584">
    <property type="protein sequence ID" value="CDW43945.1"/>
    <property type="molecule type" value="Transcribed_RNA"/>
</dbReference>